<dbReference type="Proteomes" id="UP001620460">
    <property type="component" value="Unassembled WGS sequence"/>
</dbReference>
<keyword evidence="9" id="KW-1185">Reference proteome</keyword>
<dbReference type="InterPro" id="IPR050104">
    <property type="entry name" value="FMN-dep_NADH:Q_OxRdtase_AzoR1"/>
</dbReference>
<keyword evidence="3 6" id="KW-0560">Oxidoreductase</keyword>
<dbReference type="SUPFAM" id="SSF52218">
    <property type="entry name" value="Flavoproteins"/>
    <property type="match status" value="1"/>
</dbReference>
<comment type="subunit">
    <text evidence="6">Homodimer.</text>
</comment>
<evidence type="ECO:0000256" key="2">
    <source>
        <dbReference type="ARBA" id="ARBA00022643"/>
    </source>
</evidence>
<keyword evidence="2 6" id="KW-0288">FMN</keyword>
<feature type="domain" description="Flavodoxin-like fold" evidence="7">
    <location>
        <begin position="1"/>
        <end position="187"/>
    </location>
</feature>
<comment type="catalytic activity">
    <reaction evidence="5">
        <text>N,N-dimethyl-1,4-phenylenediamine + anthranilate + 2 NAD(+) = 2-(4-dimethylaminophenyl)diazenylbenzoate + 2 NADH + 2 H(+)</text>
        <dbReference type="Rhea" id="RHEA:55872"/>
        <dbReference type="ChEBI" id="CHEBI:15378"/>
        <dbReference type="ChEBI" id="CHEBI:15783"/>
        <dbReference type="ChEBI" id="CHEBI:16567"/>
        <dbReference type="ChEBI" id="CHEBI:57540"/>
        <dbReference type="ChEBI" id="CHEBI:57945"/>
        <dbReference type="ChEBI" id="CHEBI:71579"/>
        <dbReference type="EC" id="1.7.1.17"/>
    </reaction>
    <physiologicalReaction direction="right-to-left" evidence="5">
        <dbReference type="Rhea" id="RHEA:55874"/>
    </physiologicalReaction>
</comment>
<proteinExistence type="inferred from homology"/>
<comment type="similarity">
    <text evidence="6">Belongs to the azoreductase type 1 family.</text>
</comment>
<dbReference type="HAMAP" id="MF_01216">
    <property type="entry name" value="Azoreductase_type1"/>
    <property type="match status" value="1"/>
</dbReference>
<keyword evidence="4 6" id="KW-0520">NAD</keyword>
<evidence type="ECO:0000259" key="7">
    <source>
        <dbReference type="Pfam" id="PF02525"/>
    </source>
</evidence>
<evidence type="ECO:0000313" key="8">
    <source>
        <dbReference type="EMBL" id="MFK2905569.1"/>
    </source>
</evidence>
<evidence type="ECO:0000313" key="9">
    <source>
        <dbReference type="Proteomes" id="UP001620460"/>
    </source>
</evidence>
<sequence>MNVLHLDTSALGTYSISRQLTAAIVGQLQRDGVASSVSYRDLAAEPLPHWLPNPDPASDNALRDEAVLQQFVDADIVVLGAPMYNFTITTQLKSWLDRVLVAGRTFRYGPNGPEGLAGGKRVIIASSRGGKYSGGPAAAMDFQEPYLRTVLGFIGITDIEFVRAEGVAMGDEAKQAALQAAHATIGELALRKAA</sequence>
<dbReference type="RefSeq" id="WP_404635097.1">
    <property type="nucleotide sequence ID" value="NZ_JADIKM010000005.1"/>
</dbReference>
<organism evidence="8 9">
    <name type="scientific">Dyella ginsengisoli</name>
    <dbReference type="NCBI Taxonomy" id="363848"/>
    <lineage>
        <taxon>Bacteria</taxon>
        <taxon>Pseudomonadati</taxon>
        <taxon>Pseudomonadota</taxon>
        <taxon>Gammaproteobacteria</taxon>
        <taxon>Lysobacterales</taxon>
        <taxon>Rhodanobacteraceae</taxon>
        <taxon>Dyella</taxon>
    </lineage>
</organism>
<feature type="binding site" evidence="6">
    <location>
        <begin position="127"/>
        <end position="130"/>
    </location>
    <ligand>
        <name>FMN</name>
        <dbReference type="ChEBI" id="CHEBI:58210"/>
    </ligand>
</feature>
<dbReference type="EC" id="1.6.5.-" evidence="6"/>
<comment type="cofactor">
    <cofactor evidence="6">
        <name>FMN</name>
        <dbReference type="ChEBI" id="CHEBI:58210"/>
    </cofactor>
    <text evidence="6">Binds 1 FMN per subunit.</text>
</comment>
<comment type="caution">
    <text evidence="8">The sequence shown here is derived from an EMBL/GenBank/DDBJ whole genome shotgun (WGS) entry which is preliminary data.</text>
</comment>
<dbReference type="EMBL" id="JADIKM010000005">
    <property type="protein sequence ID" value="MFK2905569.1"/>
    <property type="molecule type" value="Genomic_DNA"/>
</dbReference>
<gene>
    <name evidence="6" type="primary">azoR</name>
    <name evidence="8" type="ORF">ISP17_16535</name>
</gene>
<comment type="function">
    <text evidence="6">Also exhibits azoreductase activity. Catalyzes the reductive cleavage of the azo bond in aromatic azo compounds to the corresponding amines.</text>
</comment>
<dbReference type="PANTHER" id="PTHR43741">
    <property type="entry name" value="FMN-DEPENDENT NADH-AZOREDUCTASE 1"/>
    <property type="match status" value="1"/>
</dbReference>
<dbReference type="EC" id="1.7.1.17" evidence="6"/>
<dbReference type="PANTHER" id="PTHR43741:SF4">
    <property type="entry name" value="FMN-DEPENDENT NADH:QUINONE OXIDOREDUCTASE"/>
    <property type="match status" value="1"/>
</dbReference>
<dbReference type="InterPro" id="IPR023048">
    <property type="entry name" value="NADH:quinone_OxRdtase_FMN_depd"/>
</dbReference>
<dbReference type="InterPro" id="IPR003680">
    <property type="entry name" value="Flavodoxin_fold"/>
</dbReference>
<evidence type="ECO:0000256" key="1">
    <source>
        <dbReference type="ARBA" id="ARBA00022630"/>
    </source>
</evidence>
<dbReference type="Pfam" id="PF02525">
    <property type="entry name" value="Flavodoxin_2"/>
    <property type="match status" value="1"/>
</dbReference>
<dbReference type="Gene3D" id="3.40.50.360">
    <property type="match status" value="1"/>
</dbReference>
<accession>A0ABW8JWM8</accession>
<dbReference type="InterPro" id="IPR029039">
    <property type="entry name" value="Flavoprotein-like_sf"/>
</dbReference>
<evidence type="ECO:0000256" key="5">
    <source>
        <dbReference type="ARBA" id="ARBA00048542"/>
    </source>
</evidence>
<feature type="binding site" evidence="6">
    <location>
        <begin position="83"/>
        <end position="86"/>
    </location>
    <ligand>
        <name>FMN</name>
        <dbReference type="ChEBI" id="CHEBI:58210"/>
    </ligand>
</feature>
<name>A0ABW8JWM8_9GAMM</name>
<feature type="binding site" evidence="6">
    <location>
        <begin position="15"/>
        <end position="17"/>
    </location>
    <ligand>
        <name>FMN</name>
        <dbReference type="ChEBI" id="CHEBI:58210"/>
    </ligand>
</feature>
<evidence type="ECO:0000256" key="4">
    <source>
        <dbReference type="ARBA" id="ARBA00023027"/>
    </source>
</evidence>
<feature type="binding site" evidence="6">
    <location>
        <position position="9"/>
    </location>
    <ligand>
        <name>FMN</name>
        <dbReference type="ChEBI" id="CHEBI:58210"/>
    </ligand>
</feature>
<comment type="catalytic activity">
    <reaction evidence="6">
        <text>2 a quinone + NADH + H(+) = 2 a 1,4-benzosemiquinone + NAD(+)</text>
        <dbReference type="Rhea" id="RHEA:65952"/>
        <dbReference type="ChEBI" id="CHEBI:15378"/>
        <dbReference type="ChEBI" id="CHEBI:57540"/>
        <dbReference type="ChEBI" id="CHEBI:57945"/>
        <dbReference type="ChEBI" id="CHEBI:132124"/>
        <dbReference type="ChEBI" id="CHEBI:134225"/>
    </reaction>
</comment>
<keyword evidence="1 6" id="KW-0285">Flavoprotein</keyword>
<comment type="function">
    <text evidence="6">Quinone reductase that provides resistance to thiol-specific stress caused by electrophilic quinones.</text>
</comment>
<reference evidence="8 9" key="1">
    <citation type="submission" date="2020-10" db="EMBL/GenBank/DDBJ databases">
        <title>Phylogeny of dyella-like bacteria.</title>
        <authorList>
            <person name="Fu J."/>
        </authorList>
    </citation>
    <scope>NUCLEOTIDE SEQUENCE [LARGE SCALE GENOMIC DNA]</scope>
    <source>
        <strain evidence="8 9">Gsoil3046</strain>
    </source>
</reference>
<evidence type="ECO:0000256" key="3">
    <source>
        <dbReference type="ARBA" id="ARBA00023002"/>
    </source>
</evidence>
<evidence type="ECO:0000256" key="6">
    <source>
        <dbReference type="HAMAP-Rule" id="MF_01216"/>
    </source>
</evidence>
<protein>
    <recommendedName>
        <fullName evidence="6">FMN dependent NADH:quinone oxidoreductase</fullName>
        <ecNumber evidence="6">1.6.5.-</ecNumber>
    </recommendedName>
    <alternativeName>
        <fullName evidence="6">Azo-dye reductase</fullName>
    </alternativeName>
    <alternativeName>
        <fullName evidence="6">FMN-dependent NADH-azo compound oxidoreductase</fullName>
    </alternativeName>
    <alternativeName>
        <fullName evidence="6">FMN-dependent NADH-azoreductase</fullName>
        <ecNumber evidence="6">1.7.1.17</ecNumber>
    </alternativeName>
</protein>